<dbReference type="KEGG" id="fbm:MQE35_00715"/>
<sequence length="96" mass="11001">MSDKNEKEAFYSRLKNELEKSTTWPSSYLYKFIVPTDDDKIKQIETIFDNTGAVINTKQSSNGKYTSISILIQMKDPDEVIKKYIEVSNVEGVISL</sequence>
<evidence type="ECO:0000313" key="1">
    <source>
        <dbReference type="EMBL" id="UOB17835.1"/>
    </source>
</evidence>
<dbReference type="RefSeq" id="WP_255843600.1">
    <property type="nucleotide sequence ID" value="NZ_CP094358.1"/>
</dbReference>
<reference evidence="1" key="1">
    <citation type="submission" date="2022-03" db="EMBL/GenBank/DDBJ databases">
        <title>Description of Abyssus ytuae gen. nov., sp. nov., a novel member of the family Flavobacteriaceae isolated from the sediment of Mariana Trench.</title>
        <authorList>
            <person name="Zhang J."/>
            <person name="Xu X."/>
        </authorList>
    </citation>
    <scope>NUCLEOTIDE SEQUENCE</scope>
    <source>
        <strain evidence="1">MT3330</strain>
    </source>
</reference>
<dbReference type="InterPro" id="IPR007454">
    <property type="entry name" value="UPF0250_YbeD-like"/>
</dbReference>
<proteinExistence type="predicted"/>
<dbReference type="Pfam" id="PF04359">
    <property type="entry name" value="DUF493"/>
    <property type="match status" value="1"/>
</dbReference>
<accession>A0A9E6ZNY1</accession>
<protein>
    <submittedName>
        <fullName evidence="1">DUF493 domain-containing protein</fullName>
    </submittedName>
</protein>
<evidence type="ECO:0000313" key="2">
    <source>
        <dbReference type="Proteomes" id="UP000831290"/>
    </source>
</evidence>
<dbReference type="Proteomes" id="UP000831290">
    <property type="component" value="Chromosome"/>
</dbReference>
<dbReference type="EMBL" id="CP094358">
    <property type="protein sequence ID" value="UOB17835.1"/>
    <property type="molecule type" value="Genomic_DNA"/>
</dbReference>
<keyword evidence="2" id="KW-1185">Reference proteome</keyword>
<dbReference type="SUPFAM" id="SSF117991">
    <property type="entry name" value="YbeD/HP0495-like"/>
    <property type="match status" value="1"/>
</dbReference>
<dbReference type="AlphaFoldDB" id="A0A9E6ZNY1"/>
<gene>
    <name evidence="1" type="ORF">MQE35_00715</name>
</gene>
<organism evidence="1 2">
    <name type="scientific">Abyssalbus ytuae</name>
    <dbReference type="NCBI Taxonomy" id="2926907"/>
    <lineage>
        <taxon>Bacteria</taxon>
        <taxon>Pseudomonadati</taxon>
        <taxon>Bacteroidota</taxon>
        <taxon>Flavobacteriia</taxon>
        <taxon>Flavobacteriales</taxon>
        <taxon>Flavobacteriaceae</taxon>
        <taxon>Abyssalbus</taxon>
    </lineage>
</organism>
<dbReference type="InterPro" id="IPR027471">
    <property type="entry name" value="YbeD-like_sf"/>
</dbReference>
<dbReference type="Gene3D" id="3.30.70.260">
    <property type="match status" value="1"/>
</dbReference>
<name>A0A9E6ZNY1_9FLAO</name>